<name>A0A9X1B6F8_9GAMM</name>
<comment type="caution">
    <text evidence="1">The sequence shown here is derived from an EMBL/GenBank/DDBJ whole genome shotgun (WGS) entry which is preliminary data.</text>
</comment>
<protein>
    <submittedName>
        <fullName evidence="1">Mobilization protein MobC</fullName>
    </submittedName>
</protein>
<dbReference type="AlphaFoldDB" id="A0A9X1B6F8"/>
<dbReference type="EMBL" id="NRRY01000084">
    <property type="protein sequence ID" value="MBK1621570.1"/>
    <property type="molecule type" value="Genomic_DNA"/>
</dbReference>
<proteinExistence type="predicted"/>
<reference evidence="1 2" key="1">
    <citation type="journal article" date="2020" name="Microorganisms">
        <title>Osmotic Adaptation and Compatible Solute Biosynthesis of Phototrophic Bacteria as Revealed from Genome Analyses.</title>
        <authorList>
            <person name="Imhoff J.F."/>
            <person name="Rahn T."/>
            <person name="Kunzel S."/>
            <person name="Keller A."/>
            <person name="Neulinger S.C."/>
        </authorList>
    </citation>
    <scope>NUCLEOTIDE SEQUENCE [LARGE SCALE GENOMIC DNA]</scope>
    <source>
        <strain evidence="1 2">DSM 25653</strain>
    </source>
</reference>
<organism evidence="1 2">
    <name type="scientific">Lamprobacter modestohalophilus</name>
    <dbReference type="NCBI Taxonomy" id="1064514"/>
    <lineage>
        <taxon>Bacteria</taxon>
        <taxon>Pseudomonadati</taxon>
        <taxon>Pseudomonadota</taxon>
        <taxon>Gammaproteobacteria</taxon>
        <taxon>Chromatiales</taxon>
        <taxon>Chromatiaceae</taxon>
        <taxon>Lamprobacter</taxon>
    </lineage>
</organism>
<dbReference type="Proteomes" id="UP001138768">
    <property type="component" value="Unassembled WGS sequence"/>
</dbReference>
<evidence type="ECO:0000313" key="2">
    <source>
        <dbReference type="Proteomes" id="UP001138768"/>
    </source>
</evidence>
<keyword evidence="2" id="KW-1185">Reference proteome</keyword>
<sequence>MASPRICLRIPERLRRLINARRGSTTLSSWLRDAASHRVTTESGLGRELITSLAEYNKQVRGLGINLNQLAHAANEGRPVAVNRTLLVNIQGLLRETRTLLVEIKQKLPE</sequence>
<gene>
    <name evidence="1" type="ORF">CKO42_24800</name>
</gene>
<accession>A0A9X1B6F8</accession>
<dbReference type="RefSeq" id="WP_200251250.1">
    <property type="nucleotide sequence ID" value="NZ_NRRY01000084.1"/>
</dbReference>
<evidence type="ECO:0000313" key="1">
    <source>
        <dbReference type="EMBL" id="MBK1621570.1"/>
    </source>
</evidence>